<accession>A0A2C9VXW5</accession>
<protein>
    <submittedName>
        <fullName evidence="2">Uncharacterized protein</fullName>
    </submittedName>
</protein>
<sequence length="262" mass="30112">MKIYTKLISSPGRTENYPPPLMRFLRSNVSSRSRGRSRSSPMFVRKKNGANETQEPSSPKVTCIGQVIVKRSKQAKTQPSKIKCFYKWVRNTLFFLHSNRATLRPNCTLLSWRKRVMFFKVGVRRESKIREDSSKVEPKFGNISEDAGQESEVEDEENKMYVSYSISPPKNALLLTRSRNRDQPWGEREREGTKWKKIKVVIDNIKGWDCGGSERRIKVMTTGFLHSDICGQIHDNSPLPGGPYAFHTNQVRSAYVLRPGLI</sequence>
<evidence type="ECO:0000256" key="1">
    <source>
        <dbReference type="SAM" id="MobiDB-lite"/>
    </source>
</evidence>
<proteinExistence type="predicted"/>
<dbReference type="STRING" id="3983.A0A2C9VXW5"/>
<reference evidence="2" key="1">
    <citation type="submission" date="2016-02" db="EMBL/GenBank/DDBJ databases">
        <title>WGS assembly of Manihot esculenta.</title>
        <authorList>
            <person name="Bredeson J.V."/>
            <person name="Prochnik S.E."/>
            <person name="Lyons J.B."/>
            <person name="Schmutz J."/>
            <person name="Grimwood J."/>
            <person name="Vrebalov J."/>
            <person name="Bart R.S."/>
            <person name="Amuge T."/>
            <person name="Ferguson M.E."/>
            <person name="Green R."/>
            <person name="Putnam N."/>
            <person name="Stites J."/>
            <person name="Rounsley S."/>
            <person name="Rokhsar D.S."/>
        </authorList>
    </citation>
    <scope>NUCLEOTIDE SEQUENCE [LARGE SCALE GENOMIC DNA]</scope>
    <source>
        <tissue evidence="2">Leaf</tissue>
    </source>
</reference>
<dbReference type="PANTHER" id="PTHR33448">
    <property type="entry name" value="CHLOROPLAST PROTEIN HCF243-RELATED"/>
    <property type="match status" value="1"/>
</dbReference>
<dbReference type="EMBL" id="CM004391">
    <property type="protein sequence ID" value="OAY51226.1"/>
    <property type="molecule type" value="Genomic_DNA"/>
</dbReference>
<dbReference type="AlphaFoldDB" id="A0A2C9VXW5"/>
<organism evidence="2">
    <name type="scientific">Manihot esculenta</name>
    <name type="common">Cassava</name>
    <name type="synonym">Jatropha manihot</name>
    <dbReference type="NCBI Taxonomy" id="3983"/>
    <lineage>
        <taxon>Eukaryota</taxon>
        <taxon>Viridiplantae</taxon>
        <taxon>Streptophyta</taxon>
        <taxon>Embryophyta</taxon>
        <taxon>Tracheophyta</taxon>
        <taxon>Spermatophyta</taxon>
        <taxon>Magnoliopsida</taxon>
        <taxon>eudicotyledons</taxon>
        <taxon>Gunneridae</taxon>
        <taxon>Pentapetalae</taxon>
        <taxon>rosids</taxon>
        <taxon>fabids</taxon>
        <taxon>Malpighiales</taxon>
        <taxon>Euphorbiaceae</taxon>
        <taxon>Crotonoideae</taxon>
        <taxon>Manihoteae</taxon>
        <taxon>Manihot</taxon>
    </lineage>
</organism>
<name>A0A2C9VXW5_MANES</name>
<gene>
    <name evidence="2" type="ORF">MANES_05G197300</name>
</gene>
<feature type="region of interest" description="Disordered" evidence="1">
    <location>
        <begin position="28"/>
        <end position="58"/>
    </location>
</feature>
<dbReference type="PANTHER" id="PTHR33448:SF10">
    <property type="entry name" value="PROTAMINE P1 FAMILY PROTEIN"/>
    <property type="match status" value="1"/>
</dbReference>
<evidence type="ECO:0000313" key="2">
    <source>
        <dbReference type="EMBL" id="OAY51226.1"/>
    </source>
</evidence>